<reference evidence="10 11" key="1">
    <citation type="submission" date="2023-12" db="EMBL/GenBank/DDBJ databases">
        <title>Baltic Sea Cyanobacteria.</title>
        <authorList>
            <person name="Delbaje E."/>
            <person name="Fewer D.P."/>
            <person name="Shishido T.K."/>
        </authorList>
    </citation>
    <scope>NUCLEOTIDE SEQUENCE [LARGE SCALE GENOMIC DNA]</scope>
    <source>
        <strain evidence="10 11">UHCC-0300</strain>
    </source>
</reference>
<dbReference type="PANTHER" id="PTHR30566:SF5">
    <property type="entry name" value="MECHANOSENSITIVE ION CHANNEL PROTEIN 1, MITOCHONDRIAL-RELATED"/>
    <property type="match status" value="1"/>
</dbReference>
<evidence type="ECO:0000256" key="3">
    <source>
        <dbReference type="ARBA" id="ARBA00022475"/>
    </source>
</evidence>
<keyword evidence="11" id="KW-1185">Reference proteome</keyword>
<dbReference type="Pfam" id="PF21088">
    <property type="entry name" value="MS_channel_1st"/>
    <property type="match status" value="1"/>
</dbReference>
<dbReference type="InterPro" id="IPR011014">
    <property type="entry name" value="MscS_channel_TM-2"/>
</dbReference>
<feature type="transmembrane region" description="Helical" evidence="7">
    <location>
        <begin position="132"/>
        <end position="154"/>
    </location>
</feature>
<dbReference type="PROSITE" id="PS51257">
    <property type="entry name" value="PROKAR_LIPOPROTEIN"/>
    <property type="match status" value="1"/>
</dbReference>
<proteinExistence type="inferred from homology"/>
<dbReference type="RefSeq" id="WP_323195366.1">
    <property type="nucleotide sequence ID" value="NZ_JAYGHG010000007.1"/>
</dbReference>
<organism evidence="10 11">
    <name type="scientific">Nodularia harveyana UHCC-0300</name>
    <dbReference type="NCBI Taxonomy" id="2974287"/>
    <lineage>
        <taxon>Bacteria</taxon>
        <taxon>Bacillati</taxon>
        <taxon>Cyanobacteriota</taxon>
        <taxon>Cyanophyceae</taxon>
        <taxon>Nostocales</taxon>
        <taxon>Nodulariaceae</taxon>
        <taxon>Nodularia</taxon>
    </lineage>
</organism>
<feature type="transmembrane region" description="Helical" evidence="7">
    <location>
        <begin position="160"/>
        <end position="180"/>
    </location>
</feature>
<evidence type="ECO:0000259" key="9">
    <source>
        <dbReference type="Pfam" id="PF21088"/>
    </source>
</evidence>
<dbReference type="EMBL" id="JAYGHG010000007">
    <property type="protein sequence ID" value="MEA5581029.1"/>
    <property type="molecule type" value="Genomic_DNA"/>
</dbReference>
<name>A0ABU5UBW8_9CYAN</name>
<feature type="domain" description="Mechanosensitive ion channel transmembrane helices 2/3" evidence="9">
    <location>
        <begin position="141"/>
        <end position="181"/>
    </location>
</feature>
<evidence type="ECO:0000256" key="6">
    <source>
        <dbReference type="ARBA" id="ARBA00023136"/>
    </source>
</evidence>
<feature type="domain" description="Mechanosensitive ion channel MscS" evidence="8">
    <location>
        <begin position="183"/>
        <end position="250"/>
    </location>
</feature>
<dbReference type="PANTHER" id="PTHR30566">
    <property type="entry name" value="YNAI-RELATED MECHANOSENSITIVE ION CHANNEL"/>
    <property type="match status" value="1"/>
</dbReference>
<dbReference type="Gene3D" id="1.10.287.1260">
    <property type="match status" value="1"/>
</dbReference>
<evidence type="ECO:0000259" key="8">
    <source>
        <dbReference type="Pfam" id="PF00924"/>
    </source>
</evidence>
<feature type="transmembrane region" description="Helical" evidence="7">
    <location>
        <begin position="14"/>
        <end position="42"/>
    </location>
</feature>
<dbReference type="Proteomes" id="UP001302120">
    <property type="component" value="Unassembled WGS sequence"/>
</dbReference>
<evidence type="ECO:0000313" key="11">
    <source>
        <dbReference type="Proteomes" id="UP001302120"/>
    </source>
</evidence>
<evidence type="ECO:0000256" key="5">
    <source>
        <dbReference type="ARBA" id="ARBA00022989"/>
    </source>
</evidence>
<sequence length="366" mass="40744">MLDFLPKIITTREITIALLGLVAGSCIFLTSRLIFVWLKLGLEKIKSFQSNKDIYQNLIQPNEIFIISASAIFGVELLSLLLPRNSWTNSLEIIISLSLAIATSLLASRLFKNFFDFYLLNAAFQTGKKISSEFLILFKWLANIIIIFLAILLYAQSHQINLLGLLASLGIGGLAVAFAAQKTLEQVLGGIVIYLDRPFVIDDYIGLPDGTFGRVESIGLRSTRIRTSGKGTVVIVPNSSLTQVNIENFTGAKKVMSILYLTFYRAISSEEKALIRQIILESTNGIFGLDSRNTDVNFKNINNLVDPDKSQAQVSFFILGSGDVSMELRRQLLDLATQSMTEYLKEYGIEFEIEEPTIYVDSPITI</sequence>
<evidence type="ECO:0000256" key="2">
    <source>
        <dbReference type="ARBA" id="ARBA00008017"/>
    </source>
</evidence>
<dbReference type="InterPro" id="IPR010920">
    <property type="entry name" value="LSM_dom_sf"/>
</dbReference>
<evidence type="ECO:0000313" key="10">
    <source>
        <dbReference type="EMBL" id="MEA5581029.1"/>
    </source>
</evidence>
<keyword evidence="5 7" id="KW-1133">Transmembrane helix</keyword>
<evidence type="ECO:0000256" key="4">
    <source>
        <dbReference type="ARBA" id="ARBA00022692"/>
    </source>
</evidence>
<dbReference type="Pfam" id="PF00924">
    <property type="entry name" value="MS_channel_2nd"/>
    <property type="match status" value="1"/>
</dbReference>
<keyword evidence="3" id="KW-1003">Cell membrane</keyword>
<comment type="subcellular location">
    <subcellularLocation>
        <location evidence="1">Cell membrane</location>
        <topology evidence="1">Multi-pass membrane protein</topology>
    </subcellularLocation>
</comment>
<protein>
    <submittedName>
        <fullName evidence="10">Mechanosensitive ion channel domain-containing protein</fullName>
    </submittedName>
</protein>
<gene>
    <name evidence="10" type="ORF">VB620_06710</name>
</gene>
<dbReference type="InterPro" id="IPR049142">
    <property type="entry name" value="MS_channel_1st"/>
</dbReference>
<keyword evidence="4 7" id="KW-0812">Transmembrane</keyword>
<evidence type="ECO:0000256" key="7">
    <source>
        <dbReference type="SAM" id="Phobius"/>
    </source>
</evidence>
<keyword evidence="6 7" id="KW-0472">Membrane</keyword>
<comment type="caution">
    <text evidence="10">The sequence shown here is derived from an EMBL/GenBank/DDBJ whole genome shotgun (WGS) entry which is preliminary data.</text>
</comment>
<comment type="similarity">
    <text evidence="2">Belongs to the MscS (TC 1.A.23) family.</text>
</comment>
<feature type="transmembrane region" description="Helical" evidence="7">
    <location>
        <begin position="63"/>
        <end position="81"/>
    </location>
</feature>
<dbReference type="InterPro" id="IPR023408">
    <property type="entry name" value="MscS_beta-dom_sf"/>
</dbReference>
<accession>A0ABU5UBW8</accession>
<dbReference type="Gene3D" id="2.30.30.60">
    <property type="match status" value="1"/>
</dbReference>
<evidence type="ECO:0000256" key="1">
    <source>
        <dbReference type="ARBA" id="ARBA00004651"/>
    </source>
</evidence>
<dbReference type="InterPro" id="IPR006685">
    <property type="entry name" value="MscS_channel_2nd"/>
</dbReference>
<dbReference type="SUPFAM" id="SSF50182">
    <property type="entry name" value="Sm-like ribonucleoproteins"/>
    <property type="match status" value="1"/>
</dbReference>
<dbReference type="SUPFAM" id="SSF82861">
    <property type="entry name" value="Mechanosensitive channel protein MscS (YggB), transmembrane region"/>
    <property type="match status" value="1"/>
</dbReference>
<feature type="transmembrane region" description="Helical" evidence="7">
    <location>
        <begin position="93"/>
        <end position="111"/>
    </location>
</feature>